<dbReference type="VEuPathDB" id="FungiDB:H257_16970"/>
<keyword evidence="2" id="KW-0479">Metal-binding</keyword>
<dbReference type="InterPro" id="IPR027806">
    <property type="entry name" value="HARBI1_dom"/>
</dbReference>
<organism evidence="4 5">
    <name type="scientific">Aphanomyces astaci</name>
    <name type="common">Crayfish plague agent</name>
    <dbReference type="NCBI Taxonomy" id="112090"/>
    <lineage>
        <taxon>Eukaryota</taxon>
        <taxon>Sar</taxon>
        <taxon>Stramenopiles</taxon>
        <taxon>Oomycota</taxon>
        <taxon>Saprolegniomycetes</taxon>
        <taxon>Saprolegniales</taxon>
        <taxon>Verrucalvaceae</taxon>
        <taxon>Aphanomyces</taxon>
    </lineage>
</organism>
<dbReference type="GO" id="GO:0046872">
    <property type="term" value="F:metal ion binding"/>
    <property type="evidence" value="ECO:0007669"/>
    <property type="project" value="UniProtKB-KW"/>
</dbReference>
<feature type="domain" description="DDE Tnp4" evidence="3">
    <location>
        <begin position="178"/>
        <end position="230"/>
    </location>
</feature>
<comment type="cofactor">
    <cofactor evidence="1">
        <name>a divalent metal cation</name>
        <dbReference type="ChEBI" id="CHEBI:60240"/>
    </cofactor>
</comment>
<evidence type="ECO:0000259" key="3">
    <source>
        <dbReference type="Pfam" id="PF13359"/>
    </source>
</evidence>
<comment type="caution">
    <text evidence="4">The sequence shown here is derived from an EMBL/GenBank/DDBJ whole genome shotgun (WGS) entry which is preliminary data.</text>
</comment>
<feature type="non-terminal residue" evidence="4">
    <location>
        <position position="269"/>
    </location>
</feature>
<sequence length="269" mass="30766">MRVTSMLERLQDQSASDRLHLQQSLVEFGEAADEDNDVQDANNPLMDKVIEEAGDEAFRVLTNFTPSEFDIIWDNVERAMNSKWFEGRGRKSKMTPKDALYVTLTVLKHYQSWEKHAVDFNLKAPTLEKIVVKVVELCSPILYDTFVTMPTMTSLGRKFMHYPYALYATDVKFQPSHRPSGRFGEQKHYFSGKHKLYGLKIEASVSPDGRLVDMSPHVPGSVADLTLIRSRLDEHQRFLSKEASESIINDNGELFRDHPNSWALLVDKG</sequence>
<proteinExistence type="predicted"/>
<gene>
    <name evidence="4" type="ORF">AaE_000045</name>
</gene>
<evidence type="ECO:0000256" key="2">
    <source>
        <dbReference type="ARBA" id="ARBA00022723"/>
    </source>
</evidence>
<evidence type="ECO:0000313" key="4">
    <source>
        <dbReference type="EMBL" id="KAF0776255.1"/>
    </source>
</evidence>
<dbReference type="Proteomes" id="UP000469452">
    <property type="component" value="Unassembled WGS sequence"/>
</dbReference>
<dbReference type="Pfam" id="PF13359">
    <property type="entry name" value="DDE_Tnp_4"/>
    <property type="match status" value="1"/>
</dbReference>
<name>A0A6A5B013_APHAT</name>
<dbReference type="AlphaFoldDB" id="A0A6A5B013"/>
<dbReference type="EMBL" id="VJMI01000102">
    <property type="protein sequence ID" value="KAF0776255.1"/>
    <property type="molecule type" value="Genomic_DNA"/>
</dbReference>
<evidence type="ECO:0000256" key="1">
    <source>
        <dbReference type="ARBA" id="ARBA00001968"/>
    </source>
</evidence>
<protein>
    <recommendedName>
        <fullName evidence="3">DDE Tnp4 domain-containing protein</fullName>
    </recommendedName>
</protein>
<reference evidence="4 5" key="1">
    <citation type="submission" date="2019-06" db="EMBL/GenBank/DDBJ databases">
        <title>Genomics analysis of Aphanomyces spp. identifies a new class of oomycete effector associated with host adaptation.</title>
        <authorList>
            <person name="Gaulin E."/>
        </authorList>
    </citation>
    <scope>NUCLEOTIDE SEQUENCE [LARGE SCALE GENOMIC DNA]</scope>
    <source>
        <strain evidence="4 5">E</strain>
    </source>
</reference>
<evidence type="ECO:0000313" key="5">
    <source>
        <dbReference type="Proteomes" id="UP000469452"/>
    </source>
</evidence>
<accession>A0A6A5B013</accession>